<evidence type="ECO:0000256" key="1">
    <source>
        <dbReference type="ARBA" id="ARBA00002954"/>
    </source>
</evidence>
<dbReference type="PRINTS" id="PR01002">
    <property type="entry name" value="FLGFLGJ"/>
</dbReference>
<evidence type="ECO:0000313" key="14">
    <source>
        <dbReference type="EMBL" id="NKF21759.1"/>
    </source>
</evidence>
<sequence length="319" mass="33527">MTLRSTDAITDFSQFQTMRAGARDGDLSTVRKAAQQFEALFTQQLLKSMRAGSLGDDVMGGGQTGFYQDLFDQQMSVHLSSSGKGLGLADVLVQQLRGSAAGAADGDDSTATSVSGVSDLLSSARRAYALGRAQHATSALTATPPSSAATDHGETTTPESFVQSILPHAERAARELGVPARVLIAQAALETGWGAHGIKNGSGSSSHNLFGIKADRRWGGDSVSTTTTEVVDGTAQRERADFRAYDSMASSFDDYVDFLKSNPRYQEALQHGGSASRFVQGLQKAGYATDPAYARKILAIANGPTMQLALAAGPRQISV</sequence>
<dbReference type="GO" id="GO:0044780">
    <property type="term" value="P:bacterial-type flagellum assembly"/>
    <property type="evidence" value="ECO:0007669"/>
    <property type="project" value="InterPro"/>
</dbReference>
<keyword evidence="15" id="KW-1185">Reference proteome</keyword>
<name>A0A970B7Z9_9GAMM</name>
<dbReference type="RefSeq" id="WP_168146995.1">
    <property type="nucleotide sequence ID" value="NZ_JAAVXB010000002.1"/>
</dbReference>
<keyword evidence="10" id="KW-0961">Cell wall biogenesis/degradation</keyword>
<dbReference type="PANTHER" id="PTHR33308">
    <property type="entry name" value="PEPTIDOGLYCAN HYDROLASE FLGJ"/>
    <property type="match status" value="1"/>
</dbReference>
<evidence type="ECO:0000256" key="5">
    <source>
        <dbReference type="ARBA" id="ARBA00013433"/>
    </source>
</evidence>
<evidence type="ECO:0000256" key="7">
    <source>
        <dbReference type="ARBA" id="ARBA00022795"/>
    </source>
</evidence>
<feature type="domain" description="Mannosyl-glycoprotein endo-beta-N-acetylglucosamidase-like" evidence="13">
    <location>
        <begin position="151"/>
        <end position="312"/>
    </location>
</feature>
<dbReference type="Pfam" id="PF01832">
    <property type="entry name" value="Glucosaminidase"/>
    <property type="match status" value="1"/>
</dbReference>
<evidence type="ECO:0000256" key="9">
    <source>
        <dbReference type="ARBA" id="ARBA00023295"/>
    </source>
</evidence>
<comment type="similarity">
    <text evidence="4">In the C-terminal section; belongs to the glycosyl hydrolase 73 family.</text>
</comment>
<comment type="subcellular location">
    <subcellularLocation>
        <location evidence="2">Periplasm</location>
    </subcellularLocation>
</comment>
<dbReference type="EMBL" id="JAAVXB010000002">
    <property type="protein sequence ID" value="NKF21759.1"/>
    <property type="molecule type" value="Genomic_DNA"/>
</dbReference>
<comment type="function">
    <text evidence="1">Flagellum-specific muramidase which hydrolyzes the peptidoglycan layer to assemble the rod structure in the periplasmic space.</text>
</comment>
<comment type="similarity">
    <text evidence="3">In the N-terminal section; belongs to the FlgJ family.</text>
</comment>
<keyword evidence="6" id="KW-0574">Periplasm</keyword>
<dbReference type="GO" id="GO:0016798">
    <property type="term" value="F:hydrolase activity, acting on glycosyl bonds"/>
    <property type="evidence" value="ECO:0007669"/>
    <property type="project" value="UniProtKB-KW"/>
</dbReference>
<dbReference type="InterPro" id="IPR002901">
    <property type="entry name" value="MGlyc_endo_b_GlcNAc-like_dom"/>
</dbReference>
<dbReference type="InterPro" id="IPR019301">
    <property type="entry name" value="Flagellar_prot_FlgJ_N"/>
</dbReference>
<dbReference type="GO" id="GO:0004040">
    <property type="term" value="F:amidase activity"/>
    <property type="evidence" value="ECO:0007669"/>
    <property type="project" value="InterPro"/>
</dbReference>
<dbReference type="GO" id="GO:0071973">
    <property type="term" value="P:bacterial-type flagellum-dependent cell motility"/>
    <property type="evidence" value="ECO:0007669"/>
    <property type="project" value="TreeGrafter"/>
</dbReference>
<dbReference type="Gene3D" id="2.10.70.40">
    <property type="entry name" value="peptidoglycan hydrolase"/>
    <property type="match status" value="1"/>
</dbReference>
<evidence type="ECO:0000256" key="12">
    <source>
        <dbReference type="SAM" id="MobiDB-lite"/>
    </source>
</evidence>
<protein>
    <recommendedName>
        <fullName evidence="5">Peptidoglycan hydrolase FlgJ</fullName>
    </recommendedName>
    <alternativeName>
        <fullName evidence="11">Muramidase FlgJ</fullName>
    </alternativeName>
</protein>
<dbReference type="Gene3D" id="1.10.530.10">
    <property type="match status" value="1"/>
</dbReference>
<dbReference type="Proteomes" id="UP000653472">
    <property type="component" value="Unassembled WGS sequence"/>
</dbReference>
<dbReference type="AlphaFoldDB" id="A0A970B7Z9"/>
<comment type="caution">
    <text evidence="14">The sequence shown here is derived from an EMBL/GenBank/DDBJ whole genome shotgun (WGS) entry which is preliminary data.</text>
</comment>
<evidence type="ECO:0000256" key="3">
    <source>
        <dbReference type="ARBA" id="ARBA00006880"/>
    </source>
</evidence>
<keyword evidence="7" id="KW-1005">Bacterial flagellum biogenesis</keyword>
<keyword evidence="8 14" id="KW-0378">Hydrolase</keyword>
<keyword evidence="9 14" id="KW-0326">Glycosidase</keyword>
<feature type="compositionally biased region" description="Low complexity" evidence="12">
    <location>
        <begin position="136"/>
        <end position="150"/>
    </location>
</feature>
<dbReference type="SMART" id="SM00047">
    <property type="entry name" value="LYZ2"/>
    <property type="match status" value="1"/>
</dbReference>
<evidence type="ECO:0000256" key="8">
    <source>
        <dbReference type="ARBA" id="ARBA00022801"/>
    </source>
</evidence>
<gene>
    <name evidence="14" type="primary">flgJ</name>
    <name evidence="14" type="ORF">G7Y82_05470</name>
</gene>
<accession>A0A970B7Z9</accession>
<keyword evidence="14" id="KW-0969">Cilium</keyword>
<evidence type="ECO:0000256" key="6">
    <source>
        <dbReference type="ARBA" id="ARBA00022764"/>
    </source>
</evidence>
<dbReference type="InterPro" id="IPR013377">
    <property type="entry name" value="FlgJ"/>
</dbReference>
<reference evidence="14" key="1">
    <citation type="submission" date="2020-03" db="EMBL/GenBank/DDBJ databases">
        <title>Solimonas marina sp. nov., isolated from deep seawater of the Pacific Ocean.</title>
        <authorList>
            <person name="Liu X."/>
            <person name="Lai Q."/>
            <person name="Sun F."/>
            <person name="Gai Y."/>
            <person name="Li G."/>
            <person name="Shao Z."/>
        </authorList>
    </citation>
    <scope>NUCLEOTIDE SEQUENCE</scope>
    <source>
        <strain evidence="14">C16B3</strain>
    </source>
</reference>
<organism evidence="14 15">
    <name type="scientific">Solimonas marina</name>
    <dbReference type="NCBI Taxonomy" id="2714601"/>
    <lineage>
        <taxon>Bacteria</taxon>
        <taxon>Pseudomonadati</taxon>
        <taxon>Pseudomonadota</taxon>
        <taxon>Gammaproteobacteria</taxon>
        <taxon>Nevskiales</taxon>
        <taxon>Nevskiaceae</taxon>
        <taxon>Solimonas</taxon>
    </lineage>
</organism>
<keyword evidence="14" id="KW-0282">Flagellum</keyword>
<feature type="region of interest" description="Disordered" evidence="12">
    <location>
        <begin position="136"/>
        <end position="160"/>
    </location>
</feature>
<dbReference type="GO" id="GO:0042597">
    <property type="term" value="C:periplasmic space"/>
    <property type="evidence" value="ECO:0007669"/>
    <property type="project" value="UniProtKB-SubCell"/>
</dbReference>
<dbReference type="Pfam" id="PF10135">
    <property type="entry name" value="Rod-binding"/>
    <property type="match status" value="1"/>
</dbReference>
<evidence type="ECO:0000256" key="2">
    <source>
        <dbReference type="ARBA" id="ARBA00004418"/>
    </source>
</evidence>
<evidence type="ECO:0000313" key="15">
    <source>
        <dbReference type="Proteomes" id="UP000653472"/>
    </source>
</evidence>
<proteinExistence type="inferred from homology"/>
<evidence type="ECO:0000256" key="4">
    <source>
        <dbReference type="ARBA" id="ARBA00007974"/>
    </source>
</evidence>
<evidence type="ECO:0000256" key="11">
    <source>
        <dbReference type="ARBA" id="ARBA00030835"/>
    </source>
</evidence>
<evidence type="ECO:0000256" key="10">
    <source>
        <dbReference type="ARBA" id="ARBA00023316"/>
    </source>
</evidence>
<dbReference type="GO" id="GO:0071555">
    <property type="term" value="P:cell wall organization"/>
    <property type="evidence" value="ECO:0007669"/>
    <property type="project" value="UniProtKB-KW"/>
</dbReference>
<keyword evidence="14" id="KW-0966">Cell projection</keyword>
<evidence type="ECO:0000259" key="13">
    <source>
        <dbReference type="SMART" id="SM00047"/>
    </source>
</evidence>
<dbReference type="NCBIfam" id="TIGR02541">
    <property type="entry name" value="flagell_FlgJ"/>
    <property type="match status" value="1"/>
</dbReference>
<dbReference type="InterPro" id="IPR051056">
    <property type="entry name" value="Glycosyl_Hydrolase_73"/>
</dbReference>
<dbReference type="PANTHER" id="PTHR33308:SF9">
    <property type="entry name" value="PEPTIDOGLYCAN HYDROLASE FLGJ"/>
    <property type="match status" value="1"/>
</dbReference>